<evidence type="ECO:0000313" key="2">
    <source>
        <dbReference type="Proteomes" id="UP000823749"/>
    </source>
</evidence>
<proteinExistence type="predicted"/>
<dbReference type="EMBL" id="JACTNZ010000009">
    <property type="protein sequence ID" value="KAG5531402.1"/>
    <property type="molecule type" value="Genomic_DNA"/>
</dbReference>
<comment type="caution">
    <text evidence="1">The sequence shown here is derived from an EMBL/GenBank/DDBJ whole genome shotgun (WGS) entry which is preliminary data.</text>
</comment>
<reference evidence="1" key="1">
    <citation type="submission" date="2020-08" db="EMBL/GenBank/DDBJ databases">
        <title>Plant Genome Project.</title>
        <authorList>
            <person name="Zhang R.-G."/>
        </authorList>
    </citation>
    <scope>NUCLEOTIDE SEQUENCE</scope>
    <source>
        <strain evidence="1">WSP0</strain>
        <tissue evidence="1">Leaf</tissue>
    </source>
</reference>
<organism evidence="1 2">
    <name type="scientific">Rhododendron griersonianum</name>
    <dbReference type="NCBI Taxonomy" id="479676"/>
    <lineage>
        <taxon>Eukaryota</taxon>
        <taxon>Viridiplantae</taxon>
        <taxon>Streptophyta</taxon>
        <taxon>Embryophyta</taxon>
        <taxon>Tracheophyta</taxon>
        <taxon>Spermatophyta</taxon>
        <taxon>Magnoliopsida</taxon>
        <taxon>eudicotyledons</taxon>
        <taxon>Gunneridae</taxon>
        <taxon>Pentapetalae</taxon>
        <taxon>asterids</taxon>
        <taxon>Ericales</taxon>
        <taxon>Ericaceae</taxon>
        <taxon>Ericoideae</taxon>
        <taxon>Rhodoreae</taxon>
        <taxon>Rhododendron</taxon>
    </lineage>
</organism>
<accession>A0AAV6IRI5</accession>
<keyword evidence="2" id="KW-1185">Reference proteome</keyword>
<name>A0AAV6IRI5_9ERIC</name>
<sequence>MDASQHGLRAPAMLTSQDADTSSSVGICERVEYRWKNCVFLLVIGVKSIKYFLIHGPMKKSRTVAHRWISLLVMILSLRQRPFIHYLLFPNFMSSLKSFSIGGAMKITHDGSVLDELRDGFVWINSMEAGNGMHAIVISRVQTDCVDEMILFSPAVMEGCLLAEGADGSSNV</sequence>
<gene>
    <name evidence="1" type="ORF">RHGRI_026132</name>
</gene>
<dbReference type="AlphaFoldDB" id="A0AAV6IRI5"/>
<evidence type="ECO:0000313" key="1">
    <source>
        <dbReference type="EMBL" id="KAG5531402.1"/>
    </source>
</evidence>
<dbReference type="Proteomes" id="UP000823749">
    <property type="component" value="Chromosome 9"/>
</dbReference>
<protein>
    <submittedName>
        <fullName evidence="1">Uncharacterized protein</fullName>
    </submittedName>
</protein>